<evidence type="ECO:0000313" key="3">
    <source>
        <dbReference type="Proteomes" id="UP000029640"/>
    </source>
</evidence>
<evidence type="ECO:0008006" key="4">
    <source>
        <dbReference type="Google" id="ProtNLM"/>
    </source>
</evidence>
<evidence type="ECO:0000313" key="2">
    <source>
        <dbReference type="EMBL" id="KGE04741.1"/>
    </source>
</evidence>
<dbReference type="AlphaFoldDB" id="A0A095XYA8"/>
<dbReference type="STRING" id="1265313.HRUBRA_00619"/>
<organism evidence="2 3">
    <name type="scientific">Pseudohaliea rubra DSM 19751</name>
    <dbReference type="NCBI Taxonomy" id="1265313"/>
    <lineage>
        <taxon>Bacteria</taxon>
        <taxon>Pseudomonadati</taxon>
        <taxon>Pseudomonadota</taxon>
        <taxon>Gammaproteobacteria</taxon>
        <taxon>Cellvibrionales</taxon>
        <taxon>Halieaceae</taxon>
        <taxon>Pseudohaliea</taxon>
    </lineage>
</organism>
<reference evidence="2 3" key="1">
    <citation type="journal article" date="2014" name="Genome Announc.">
        <title>Genome Sequence of Gammaproteobacterial Pseudohaliea rubra Type Strain DSM 19751, Isolated from Coastal Seawater of the Mediterranean Sea.</title>
        <authorList>
            <person name="Spring S."/>
            <person name="Fiebig A."/>
            <person name="Riedel T."/>
            <person name="Goker M."/>
            <person name="Klenk H.P."/>
        </authorList>
    </citation>
    <scope>NUCLEOTIDE SEQUENCE [LARGE SCALE GENOMIC DNA]</scope>
    <source>
        <strain evidence="2 3">DSM 19751</strain>
    </source>
</reference>
<feature type="transmembrane region" description="Helical" evidence="1">
    <location>
        <begin position="186"/>
        <end position="208"/>
    </location>
</feature>
<dbReference type="eggNOG" id="COG3166">
    <property type="taxonomic scope" value="Bacteria"/>
</dbReference>
<protein>
    <recommendedName>
        <fullName evidence="4">General secretion pathway protein L</fullName>
    </recommendedName>
</protein>
<sequence length="340" mass="37218">MNNDQQWYLFGYDMRQLGRHWLAAWRDLFLGLDSPVRRHLDEVVLVEREGAVRAYQSGEPLPERAAASSACTGVCLPDELVLHKRLSLPQAVESDLQTALAIEVAANSPFAADDTAWGWRLAARSEQTIAVDLAIVARSAVMSFLGREHNSREATSQEIWAAVPGAMAVINGFGEGRREALYRRRLGRVGMMLGACLLLVLALAGVYAGGKQFELARVSALATERSRAAGDVTALREAIADANRQILAARELIARYPNPHEELARLTRLLDDDAWVAHFSANGPDLRIRGRAGDAAAVMQTLSAEKAYSEVTAPQAISRVGNSEVEQFYLDIRLEEPDAS</sequence>
<keyword evidence="1" id="KW-0812">Transmembrane</keyword>
<dbReference type="PATRIC" id="fig|1265313.6.peg.613"/>
<dbReference type="HOGENOM" id="CLU_059340_0_0_6"/>
<dbReference type="Pfam" id="PF05137">
    <property type="entry name" value="PilN"/>
    <property type="match status" value="1"/>
</dbReference>
<keyword evidence="1" id="KW-0472">Membrane</keyword>
<dbReference type="EMBL" id="AUVB01000018">
    <property type="protein sequence ID" value="KGE04741.1"/>
    <property type="molecule type" value="Genomic_DNA"/>
</dbReference>
<evidence type="ECO:0000256" key="1">
    <source>
        <dbReference type="SAM" id="Phobius"/>
    </source>
</evidence>
<comment type="caution">
    <text evidence="2">The sequence shown here is derived from an EMBL/GenBank/DDBJ whole genome shotgun (WGS) entry which is preliminary data.</text>
</comment>
<proteinExistence type="predicted"/>
<dbReference type="OrthoDB" id="6113458at2"/>
<name>A0A095XYA8_9GAMM</name>
<accession>A0A095XYA8</accession>
<dbReference type="Proteomes" id="UP000029640">
    <property type="component" value="Unassembled WGS sequence"/>
</dbReference>
<keyword evidence="3" id="KW-1185">Reference proteome</keyword>
<gene>
    <name evidence="2" type="ORF">HRUBRA_00619</name>
</gene>
<dbReference type="RefSeq" id="WP_035515413.1">
    <property type="nucleotide sequence ID" value="NZ_KN234755.1"/>
</dbReference>
<dbReference type="InterPro" id="IPR007813">
    <property type="entry name" value="PilN"/>
</dbReference>
<keyword evidence="1" id="KW-1133">Transmembrane helix</keyword>